<evidence type="ECO:0000313" key="2">
    <source>
        <dbReference type="EMBL" id="QOY88112.1"/>
    </source>
</evidence>
<keyword evidence="1" id="KW-0472">Membrane</keyword>
<dbReference type="EMBL" id="CP063849">
    <property type="protein sequence ID" value="QOY88112.1"/>
    <property type="molecule type" value="Genomic_DNA"/>
</dbReference>
<evidence type="ECO:0000313" key="3">
    <source>
        <dbReference type="Proteomes" id="UP000593892"/>
    </source>
</evidence>
<name>A0A7S7NQU0_PALFE</name>
<feature type="transmembrane region" description="Helical" evidence="1">
    <location>
        <begin position="107"/>
        <end position="130"/>
    </location>
</feature>
<sequence>MATDRAVRRYRAWYTALLRLYPRCFHDRFGEAMAQTFHDQCRERRNAGRSLLGLALWIFFETSAGIIRENTMHVTELRKTILRVALGALAFWMVPLVASQFVEDWHWGVGGFVFAYAMFFATGLAFALIARKMSAWSYKAGVALALASGFVMGWSTMVHISESENPANFVYFGVLAVGAIGVWLARLEARGMARATFAMAATLAVIAAFALLRSSGAPSSGPVWDVGVAHGGFVLLFAASGLLFRRASLAELK</sequence>
<keyword evidence="1" id="KW-1133">Transmembrane helix</keyword>
<feature type="transmembrane region" description="Helical" evidence="1">
    <location>
        <begin position="192"/>
        <end position="212"/>
    </location>
</feature>
<dbReference type="Proteomes" id="UP000593892">
    <property type="component" value="Chromosome"/>
</dbReference>
<feature type="transmembrane region" description="Helical" evidence="1">
    <location>
        <begin position="167"/>
        <end position="185"/>
    </location>
</feature>
<feature type="transmembrane region" description="Helical" evidence="1">
    <location>
        <begin position="142"/>
        <end position="161"/>
    </location>
</feature>
<accession>A0A7S7NQU0</accession>
<proteinExistence type="predicted"/>
<keyword evidence="1" id="KW-0812">Transmembrane</keyword>
<dbReference type="KEGG" id="pfer:IRI77_36150"/>
<reference evidence="2 3" key="1">
    <citation type="submission" date="2020-10" db="EMBL/GenBank/DDBJ databases">
        <title>Complete genome sequence of Paludibaculum fermentans P105T, a facultatively anaerobic acidobacterium capable of dissimilatory Fe(III) reduction.</title>
        <authorList>
            <person name="Dedysh S.N."/>
            <person name="Beletsky A.V."/>
            <person name="Kulichevskaya I.S."/>
            <person name="Mardanov A.V."/>
            <person name="Ravin N.V."/>
        </authorList>
    </citation>
    <scope>NUCLEOTIDE SEQUENCE [LARGE SCALE GENOMIC DNA]</scope>
    <source>
        <strain evidence="2 3">P105</strain>
    </source>
</reference>
<feature type="transmembrane region" description="Helical" evidence="1">
    <location>
        <begin position="224"/>
        <end position="244"/>
    </location>
</feature>
<dbReference type="RefSeq" id="WP_194449775.1">
    <property type="nucleotide sequence ID" value="NZ_CP063849.1"/>
</dbReference>
<dbReference type="AlphaFoldDB" id="A0A7S7NQU0"/>
<gene>
    <name evidence="2" type="ORF">IRI77_36150</name>
</gene>
<keyword evidence="3" id="KW-1185">Reference proteome</keyword>
<feature type="transmembrane region" description="Helical" evidence="1">
    <location>
        <begin position="80"/>
        <end position="101"/>
    </location>
</feature>
<organism evidence="2 3">
    <name type="scientific">Paludibaculum fermentans</name>
    <dbReference type="NCBI Taxonomy" id="1473598"/>
    <lineage>
        <taxon>Bacteria</taxon>
        <taxon>Pseudomonadati</taxon>
        <taxon>Acidobacteriota</taxon>
        <taxon>Terriglobia</taxon>
        <taxon>Bryobacterales</taxon>
        <taxon>Bryobacteraceae</taxon>
        <taxon>Paludibaculum</taxon>
    </lineage>
</organism>
<protein>
    <submittedName>
        <fullName evidence="2">Uncharacterized protein</fullName>
    </submittedName>
</protein>
<evidence type="ECO:0000256" key="1">
    <source>
        <dbReference type="SAM" id="Phobius"/>
    </source>
</evidence>